<dbReference type="FunFam" id="3.40.50.150:FF:000003">
    <property type="entry name" value="Blast:Protein arginine N-methyltransferase 1"/>
    <property type="match status" value="1"/>
</dbReference>
<evidence type="ECO:0000256" key="6">
    <source>
        <dbReference type="PROSITE-ProRule" id="PRU01015"/>
    </source>
</evidence>
<evidence type="ECO:0000259" key="8">
    <source>
        <dbReference type="Pfam" id="PF22528"/>
    </source>
</evidence>
<dbReference type="CDD" id="cd02440">
    <property type="entry name" value="AdoMet_MTases"/>
    <property type="match status" value="1"/>
</dbReference>
<feature type="domain" description="Methyltransferase" evidence="7">
    <location>
        <begin position="47"/>
        <end position="146"/>
    </location>
</feature>
<dbReference type="GO" id="GO:0035241">
    <property type="term" value="F:protein-arginine omega-N monomethyltransferase activity"/>
    <property type="evidence" value="ECO:0007669"/>
    <property type="project" value="TreeGrafter"/>
</dbReference>
<dbReference type="InterPro" id="IPR041698">
    <property type="entry name" value="Methyltransf_25"/>
</dbReference>
<keyword evidence="3 6" id="KW-0808">Transferase</keyword>
<dbReference type="PANTHER" id="PTHR11006">
    <property type="entry name" value="PROTEIN ARGININE N-METHYLTRANSFERASE"/>
    <property type="match status" value="1"/>
</dbReference>
<evidence type="ECO:0000256" key="5">
    <source>
        <dbReference type="ARBA" id="ARBA00049303"/>
    </source>
</evidence>
<evidence type="ECO:0000256" key="3">
    <source>
        <dbReference type="ARBA" id="ARBA00022679"/>
    </source>
</evidence>
<keyword evidence="2 6" id="KW-0489">Methyltransferase</keyword>
<dbReference type="Pfam" id="PF13649">
    <property type="entry name" value="Methyltransf_25"/>
    <property type="match status" value="1"/>
</dbReference>
<dbReference type="STRING" id="7398.A0A1A9ZEY4"/>
<evidence type="ECO:0000259" key="7">
    <source>
        <dbReference type="Pfam" id="PF13649"/>
    </source>
</evidence>
<comment type="catalytic activity">
    <reaction evidence="5">
        <text>L-arginyl-[protein] + S-adenosyl-L-methionine = N(omega)-methyl-L-arginyl-[protein] + S-adenosyl-L-homocysteine + H(+)</text>
        <dbReference type="Rhea" id="RHEA:48100"/>
        <dbReference type="Rhea" id="RHEA-COMP:10532"/>
        <dbReference type="Rhea" id="RHEA-COMP:11990"/>
        <dbReference type="ChEBI" id="CHEBI:15378"/>
        <dbReference type="ChEBI" id="CHEBI:29965"/>
        <dbReference type="ChEBI" id="CHEBI:57856"/>
        <dbReference type="ChEBI" id="CHEBI:59789"/>
        <dbReference type="ChEBI" id="CHEBI:65280"/>
    </reaction>
    <physiologicalReaction direction="left-to-right" evidence="5">
        <dbReference type="Rhea" id="RHEA:48101"/>
    </physiologicalReaction>
</comment>
<feature type="domain" description="Protein arginine N-methyltransferase" evidence="8">
    <location>
        <begin position="153"/>
        <end position="314"/>
    </location>
</feature>
<dbReference type="GO" id="GO:0042054">
    <property type="term" value="F:histone methyltransferase activity"/>
    <property type="evidence" value="ECO:0007669"/>
    <property type="project" value="TreeGrafter"/>
</dbReference>
<dbReference type="GO" id="GO:0035242">
    <property type="term" value="F:protein-arginine omega-N asymmetric methyltransferase activity"/>
    <property type="evidence" value="ECO:0007669"/>
    <property type="project" value="UniProtKB-EC"/>
</dbReference>
<dbReference type="FunFam" id="2.70.160.11:FF:000024">
    <property type="entry name" value="Arginine methyltransferase 8"/>
    <property type="match status" value="1"/>
</dbReference>
<dbReference type="EnsemblMetazoa" id="GPAI012559-RA">
    <property type="protein sequence ID" value="GPAI012559-PA"/>
    <property type="gene ID" value="GPAI012559"/>
</dbReference>
<dbReference type="EC" id="2.1.1.319" evidence="1"/>
<dbReference type="InterPro" id="IPR029063">
    <property type="entry name" value="SAM-dependent_MTases_sf"/>
</dbReference>
<name>A0A1A9ZEY4_GLOPL</name>
<dbReference type="VEuPathDB" id="VectorBase:GPAI012559"/>
<evidence type="ECO:0000256" key="1">
    <source>
        <dbReference type="ARBA" id="ARBA00011925"/>
    </source>
</evidence>
<dbReference type="InterPro" id="IPR025799">
    <property type="entry name" value="Arg_MeTrfase"/>
</dbReference>
<dbReference type="Proteomes" id="UP000092445">
    <property type="component" value="Unassembled WGS sequence"/>
</dbReference>
<dbReference type="Gene3D" id="3.40.50.150">
    <property type="entry name" value="Vaccinia Virus protein VP39"/>
    <property type="match status" value="1"/>
</dbReference>
<protein>
    <recommendedName>
        <fullName evidence="1">type I protein arginine methyltransferase</fullName>
        <ecNumber evidence="1">2.1.1.319</ecNumber>
    </recommendedName>
</protein>
<dbReference type="SUPFAM" id="SSF53335">
    <property type="entry name" value="S-adenosyl-L-methionine-dependent methyltransferases"/>
    <property type="match status" value="1"/>
</dbReference>
<reference evidence="9" key="2">
    <citation type="submission" date="2020-05" db="UniProtKB">
        <authorList>
            <consortium name="EnsemblMetazoa"/>
        </authorList>
    </citation>
    <scope>IDENTIFICATION</scope>
    <source>
        <strain evidence="9">IAEA</strain>
    </source>
</reference>
<reference evidence="10" key="1">
    <citation type="submission" date="2014-03" db="EMBL/GenBank/DDBJ databases">
        <authorList>
            <person name="Aksoy S."/>
            <person name="Warren W."/>
            <person name="Wilson R.K."/>
        </authorList>
    </citation>
    <scope>NUCLEOTIDE SEQUENCE [LARGE SCALE GENOMIC DNA]</scope>
    <source>
        <strain evidence="10">IAEA</strain>
    </source>
</reference>
<dbReference type="InterPro" id="IPR055135">
    <property type="entry name" value="PRMT_dom"/>
</dbReference>
<dbReference type="PROSITE" id="PS51678">
    <property type="entry name" value="SAM_MT_PRMT"/>
    <property type="match status" value="1"/>
</dbReference>
<keyword evidence="10" id="KW-1185">Reference proteome</keyword>
<proteinExistence type="predicted"/>
<evidence type="ECO:0000313" key="9">
    <source>
        <dbReference type="EnsemblMetazoa" id="GPAI012559-PA"/>
    </source>
</evidence>
<dbReference type="PANTHER" id="PTHR11006:SF122">
    <property type="entry name" value="ARGININE METHYLTRANSFERASE 8"/>
    <property type="match status" value="1"/>
</dbReference>
<accession>A0A1A9ZEY4</accession>
<evidence type="ECO:0000256" key="4">
    <source>
        <dbReference type="ARBA" id="ARBA00022691"/>
    </source>
</evidence>
<dbReference type="GO" id="GO:0032259">
    <property type="term" value="P:methylation"/>
    <property type="evidence" value="ECO:0007669"/>
    <property type="project" value="UniProtKB-KW"/>
</dbReference>
<evidence type="ECO:0000256" key="2">
    <source>
        <dbReference type="ARBA" id="ARBA00022603"/>
    </source>
</evidence>
<organism evidence="9 10">
    <name type="scientific">Glossina pallidipes</name>
    <name type="common">Tsetse fly</name>
    <dbReference type="NCBI Taxonomy" id="7398"/>
    <lineage>
        <taxon>Eukaryota</taxon>
        <taxon>Metazoa</taxon>
        <taxon>Ecdysozoa</taxon>
        <taxon>Arthropoda</taxon>
        <taxon>Hexapoda</taxon>
        <taxon>Insecta</taxon>
        <taxon>Pterygota</taxon>
        <taxon>Neoptera</taxon>
        <taxon>Endopterygota</taxon>
        <taxon>Diptera</taxon>
        <taxon>Brachycera</taxon>
        <taxon>Muscomorpha</taxon>
        <taxon>Hippoboscoidea</taxon>
        <taxon>Glossinidae</taxon>
        <taxon>Glossina</taxon>
    </lineage>
</organism>
<dbReference type="Gene3D" id="2.70.160.11">
    <property type="entry name" value="Hnrnp arginine n-methyltransferase1"/>
    <property type="match status" value="1"/>
</dbReference>
<keyword evidence="4 6" id="KW-0949">S-adenosyl-L-methionine</keyword>
<evidence type="ECO:0000313" key="10">
    <source>
        <dbReference type="Proteomes" id="UP000092445"/>
    </source>
</evidence>
<dbReference type="AlphaFoldDB" id="A0A1A9ZEY4"/>
<dbReference type="GO" id="GO:0005634">
    <property type="term" value="C:nucleus"/>
    <property type="evidence" value="ECO:0007669"/>
    <property type="project" value="TreeGrafter"/>
</dbReference>
<dbReference type="Pfam" id="PF22528">
    <property type="entry name" value="PRMT_C"/>
    <property type="match status" value="1"/>
</dbReference>
<sequence>MDLELDNYFNDYENLEVHELMLRDRPRQQAYKKAIELNANLFKDKIVLDVGCGTGILSAFCAKAGAKLVYAVEASKLAEIALKVMEDNGLTSAVKVFHSKIEDFCLPTSIAKVDIIISEWMGFYLLHEGMLDSVLFARDNFLKPDGLMFPTECTIYVAPCSVPRRFDDWNNVDGVCLKSFSSQLRKQKSNKPEILEISSEQLLHRGAVVHWMNLMDVSRTDLDEIVFEDVLVAEKTGKHQGFCIWFECRFPSEDYEDAIILSTSPSSPITHWKQCVVVLPENACLQIDNNAPISFKMSMTRRLDDIRKYDLEFELLDPYAIEHPVPCNCYMTKCILLKTHLQNMDTH</sequence>